<feature type="domain" description="Glucose-methanol-choline oxidoreductase N-terminal" evidence="16">
    <location>
        <begin position="281"/>
        <end position="295"/>
    </location>
</feature>
<dbReference type="PIRSF" id="PIRSF000137">
    <property type="entry name" value="Alcohol_oxidase"/>
    <property type="match status" value="1"/>
</dbReference>
<dbReference type="Gene3D" id="3.30.560.10">
    <property type="entry name" value="Glucose Oxidase, domain 3"/>
    <property type="match status" value="1"/>
</dbReference>
<comment type="catalytic activity">
    <reaction evidence="11">
        <text>a pyranoside + acceptor = a pyranosid-3-ulose + reduced acceptor.</text>
        <dbReference type="EC" id="1.1.99.29"/>
    </reaction>
</comment>
<evidence type="ECO:0000256" key="13">
    <source>
        <dbReference type="PIRSR" id="PIRSR000137-1"/>
    </source>
</evidence>
<evidence type="ECO:0000256" key="12">
    <source>
        <dbReference type="ARBA" id="ARBA00034059"/>
    </source>
</evidence>
<dbReference type="PROSITE" id="PS00624">
    <property type="entry name" value="GMC_OXRED_2"/>
    <property type="match status" value="1"/>
</dbReference>
<gene>
    <name evidence="17" type="ORF">CPB84DRAFT_1688363</name>
</gene>
<dbReference type="Pfam" id="PF00732">
    <property type="entry name" value="GMC_oxred_N"/>
    <property type="match status" value="1"/>
</dbReference>
<name>A0A9P5NAF2_GYMJU</name>
<evidence type="ECO:0000256" key="10">
    <source>
        <dbReference type="ARBA" id="ARBA00034029"/>
    </source>
</evidence>
<feature type="active site" description="Proton donor" evidence="13">
    <location>
        <position position="510"/>
    </location>
</feature>
<evidence type="ECO:0000256" key="3">
    <source>
        <dbReference type="ARBA" id="ARBA00010790"/>
    </source>
</evidence>
<dbReference type="InterPro" id="IPR012132">
    <property type="entry name" value="GMC_OxRdtase"/>
</dbReference>
<evidence type="ECO:0000256" key="14">
    <source>
        <dbReference type="PIRSR" id="PIRSR000137-2"/>
    </source>
</evidence>
<dbReference type="OrthoDB" id="269227at2759"/>
<organism evidence="17 18">
    <name type="scientific">Gymnopilus junonius</name>
    <name type="common">Spectacular rustgill mushroom</name>
    <name type="synonym">Gymnopilus spectabilis subsp. junonius</name>
    <dbReference type="NCBI Taxonomy" id="109634"/>
    <lineage>
        <taxon>Eukaryota</taxon>
        <taxon>Fungi</taxon>
        <taxon>Dikarya</taxon>
        <taxon>Basidiomycota</taxon>
        <taxon>Agaricomycotina</taxon>
        <taxon>Agaricomycetes</taxon>
        <taxon>Agaricomycetidae</taxon>
        <taxon>Agaricales</taxon>
        <taxon>Agaricineae</taxon>
        <taxon>Hymenogastraceae</taxon>
        <taxon>Gymnopilus</taxon>
    </lineage>
</organism>
<evidence type="ECO:0000256" key="2">
    <source>
        <dbReference type="ARBA" id="ARBA00004613"/>
    </source>
</evidence>
<dbReference type="SUPFAM" id="SSF54373">
    <property type="entry name" value="FAD-linked reductases, C-terminal domain"/>
    <property type="match status" value="1"/>
</dbReference>
<comment type="subcellular location">
    <subcellularLocation>
        <location evidence="2">Secreted</location>
    </subcellularLocation>
</comment>
<evidence type="ECO:0000256" key="8">
    <source>
        <dbReference type="ARBA" id="ARBA00033986"/>
    </source>
</evidence>
<comment type="catalytic activity">
    <reaction evidence="9">
        <text>pyranose + acceptor = pyranos-2,3-diulose + reduced acceptor.</text>
        <dbReference type="EC" id="1.1.99.29"/>
    </reaction>
</comment>
<dbReference type="EMBL" id="JADNYJ010000160">
    <property type="protein sequence ID" value="KAF8878272.1"/>
    <property type="molecule type" value="Genomic_DNA"/>
</dbReference>
<accession>A0A9P5NAF2</accession>
<evidence type="ECO:0000256" key="7">
    <source>
        <dbReference type="ARBA" id="ARBA00024699"/>
    </source>
</evidence>
<evidence type="ECO:0000256" key="5">
    <source>
        <dbReference type="ARBA" id="ARBA00013177"/>
    </source>
</evidence>
<feature type="transmembrane region" description="Helical" evidence="15">
    <location>
        <begin position="350"/>
        <end position="372"/>
    </location>
</feature>
<feature type="active site" description="Proton acceptor" evidence="13">
    <location>
        <position position="560"/>
    </location>
</feature>
<dbReference type="PANTHER" id="PTHR11552:SF219">
    <property type="entry name" value="GLUCOSE-METHANOL-CHOLINE OXIDOREDUCTASE N-TERMINAL DOMAIN-CONTAINING PROTEIN"/>
    <property type="match status" value="1"/>
</dbReference>
<dbReference type="AlphaFoldDB" id="A0A9P5NAF2"/>
<evidence type="ECO:0000256" key="15">
    <source>
        <dbReference type="SAM" id="Phobius"/>
    </source>
</evidence>
<evidence type="ECO:0000313" key="17">
    <source>
        <dbReference type="EMBL" id="KAF8878272.1"/>
    </source>
</evidence>
<comment type="similarity">
    <text evidence="3">Belongs to the GMC oxidoreductase family.</text>
</comment>
<dbReference type="InterPro" id="IPR000172">
    <property type="entry name" value="GMC_OxRdtase_N"/>
</dbReference>
<dbReference type="EC" id="1.1.99.29" evidence="5"/>
<keyword evidence="15" id="KW-1133">Transmembrane helix</keyword>
<dbReference type="PANTHER" id="PTHR11552">
    <property type="entry name" value="GLUCOSE-METHANOL-CHOLINE GMC OXIDOREDUCTASE"/>
    <property type="match status" value="1"/>
</dbReference>
<dbReference type="GO" id="GO:0050660">
    <property type="term" value="F:flavin adenine dinucleotide binding"/>
    <property type="evidence" value="ECO:0007669"/>
    <property type="project" value="InterPro"/>
</dbReference>
<evidence type="ECO:0000259" key="16">
    <source>
        <dbReference type="PROSITE" id="PS00624"/>
    </source>
</evidence>
<dbReference type="GO" id="GO:0005576">
    <property type="term" value="C:extracellular region"/>
    <property type="evidence" value="ECO:0007669"/>
    <property type="project" value="UniProtKB-SubCell"/>
</dbReference>
<evidence type="ECO:0000313" key="18">
    <source>
        <dbReference type="Proteomes" id="UP000724874"/>
    </source>
</evidence>
<comment type="catalytic activity">
    <reaction evidence="12">
        <text>a pyranoside + acceptor = a pyranosid-3,4-diulose + reduced acceptor.</text>
        <dbReference type="EC" id="1.1.99.29"/>
    </reaction>
</comment>
<dbReference type="Pfam" id="PF05199">
    <property type="entry name" value="GMC_oxred_C"/>
    <property type="match status" value="1"/>
</dbReference>
<evidence type="ECO:0000256" key="11">
    <source>
        <dbReference type="ARBA" id="ARBA00034050"/>
    </source>
</evidence>
<comment type="subunit">
    <text evidence="4">Monomer.</text>
</comment>
<evidence type="ECO:0000256" key="6">
    <source>
        <dbReference type="ARBA" id="ARBA00022525"/>
    </source>
</evidence>
<dbReference type="Gene3D" id="3.50.50.60">
    <property type="entry name" value="FAD/NAD(P)-binding domain"/>
    <property type="match status" value="1"/>
</dbReference>
<comment type="caution">
    <text evidence="17">The sequence shown here is derived from an EMBL/GenBank/DDBJ whole genome shotgun (WGS) entry which is preliminary data.</text>
</comment>
<comment type="cofactor">
    <cofactor evidence="1 14">
        <name>FAD</name>
        <dbReference type="ChEBI" id="CHEBI:57692"/>
    </cofactor>
</comment>
<keyword evidence="14" id="KW-0274">FAD</keyword>
<evidence type="ECO:0000256" key="9">
    <source>
        <dbReference type="ARBA" id="ARBA00034010"/>
    </source>
</evidence>
<keyword evidence="15" id="KW-0812">Transmembrane</keyword>
<dbReference type="InterPro" id="IPR007867">
    <property type="entry name" value="GMC_OxRtase_C"/>
</dbReference>
<dbReference type="Proteomes" id="UP000724874">
    <property type="component" value="Unassembled WGS sequence"/>
</dbReference>
<sequence length="582" mass="64324">MSPFDAAYPEVKTNDIHREYDYIIVGGGTAGCVLANRLSTSPGTTVLVIERGPVADSWASRVPLLSSDFASDGSRTQKRESTFQPAINRTVELCTGSILGGSSRINSMIYTRGLRQEYDQMKEAGLKGWGWEDVEPLFKKSEKALGPGEIDEDVHGVNGEWCNQTNTSLQFPGFTKTVSATTAIGLPYVPDVNSPKHPVLGCGLLHFTRDASQRRHSTYHAFLPPSLAYERRDRLHIATNTIVEKINVESGEATGVTLVARYDQKERKTVKAKKEVILCAGPFGSPHMLMLSGIGPKEHLTKHGIEVVKDLPEVGQNLQDHFGVSSCYYIPMNESLLGLERRPWMFFIELFKYLVFGTGLLLAPVVQLIIFASSLHLDDRGLPSKSEMIDEKTVPDIEIMPMAYDTATVLIEKSHGTFSFLATLLHPKSSGVVQLTSADPSAPLHIDVGYLTNPADLPPLRTALRLCMRIREQMQKEGYTLAEWKGASPADESDEALDEFIHRRNRTTYHYSSTCRMAASEDRAGKDGKGGVVDEQLRVFGVKKLRVADSSVFPWVLGTHLQAPTVCVAEKCAEILLREKMD</sequence>
<dbReference type="SUPFAM" id="SSF51905">
    <property type="entry name" value="FAD/NAD(P)-binding domain"/>
    <property type="match status" value="1"/>
</dbReference>
<feature type="binding site" evidence="14">
    <location>
        <position position="243"/>
    </location>
    <ligand>
        <name>FAD</name>
        <dbReference type="ChEBI" id="CHEBI:57692"/>
    </ligand>
</feature>
<keyword evidence="6" id="KW-0964">Secreted</keyword>
<protein>
    <recommendedName>
        <fullName evidence="5">pyranose dehydrogenase (acceptor)</fullName>
        <ecNumber evidence="5">1.1.99.29</ecNumber>
    </recommendedName>
</protein>
<comment type="catalytic activity">
    <reaction evidence="10">
        <text>pyranose + acceptor = pyranos-3-ulose + reduced acceptor.</text>
        <dbReference type="EC" id="1.1.99.29"/>
    </reaction>
</comment>
<reference evidence="17" key="1">
    <citation type="submission" date="2020-11" db="EMBL/GenBank/DDBJ databases">
        <authorList>
            <consortium name="DOE Joint Genome Institute"/>
            <person name="Ahrendt S."/>
            <person name="Riley R."/>
            <person name="Andreopoulos W."/>
            <person name="LaButti K."/>
            <person name="Pangilinan J."/>
            <person name="Ruiz-duenas F.J."/>
            <person name="Barrasa J.M."/>
            <person name="Sanchez-Garcia M."/>
            <person name="Camarero S."/>
            <person name="Miyauchi S."/>
            <person name="Serrano A."/>
            <person name="Linde D."/>
            <person name="Babiker R."/>
            <person name="Drula E."/>
            <person name="Ayuso-Fernandez I."/>
            <person name="Pacheco R."/>
            <person name="Padilla G."/>
            <person name="Ferreira P."/>
            <person name="Barriuso J."/>
            <person name="Kellner H."/>
            <person name="Castanera R."/>
            <person name="Alfaro M."/>
            <person name="Ramirez L."/>
            <person name="Pisabarro A.G."/>
            <person name="Kuo A."/>
            <person name="Tritt A."/>
            <person name="Lipzen A."/>
            <person name="He G."/>
            <person name="Yan M."/>
            <person name="Ng V."/>
            <person name="Cullen D."/>
            <person name="Martin F."/>
            <person name="Rosso M.-N."/>
            <person name="Henrissat B."/>
            <person name="Hibbett D."/>
            <person name="Martinez A.T."/>
            <person name="Grigoriev I.V."/>
        </authorList>
    </citation>
    <scope>NUCLEOTIDE SEQUENCE</scope>
    <source>
        <strain evidence="17">AH 44721</strain>
    </source>
</reference>
<evidence type="ECO:0000256" key="1">
    <source>
        <dbReference type="ARBA" id="ARBA00001974"/>
    </source>
</evidence>
<dbReference type="InterPro" id="IPR036188">
    <property type="entry name" value="FAD/NAD-bd_sf"/>
</dbReference>
<dbReference type="GO" id="GO:0033718">
    <property type="term" value="F:pyranose dehydrogenase (acceptor) activity"/>
    <property type="evidence" value="ECO:0007669"/>
    <property type="project" value="UniProtKB-EC"/>
</dbReference>
<evidence type="ECO:0000256" key="4">
    <source>
        <dbReference type="ARBA" id="ARBA00011245"/>
    </source>
</evidence>
<keyword evidence="14" id="KW-0285">Flavoprotein</keyword>
<comment type="function">
    <text evidence="7">Catalyzes the single-oxidation or sequential double oxidation reaction of carbohydrates primarily at carbon-2 and/or carbon-3 with the concomitant reduction of the flavin. The enzyme exhibits a broad sugar substrate specificity, oxidizing different aldopyranoses to the corresponding C-1, C-2, C-3 or C-1,2, C-2,3 and C-3,4 (di)dehydro sugars with substrate-specific regioselectivity. Accepts only a narrow range of electron acceptors such as substituted benzoquinones and complexed metal ions and reacts extremely slowly with O(2) as acceptor. May play a role in the natural recycling of plant matter by oxidizing all major monosaccharides in lignocellulose and by reducing quinone compounds or reactive radical species generated during lignin depolymerization.</text>
</comment>
<proteinExistence type="inferred from homology"/>
<comment type="catalytic activity">
    <reaction evidence="8">
        <text>pyranose + acceptor = pyranos-2-ulose + reduced acceptor.</text>
        <dbReference type="EC" id="1.1.99.29"/>
    </reaction>
</comment>
<keyword evidence="18" id="KW-1185">Reference proteome</keyword>
<keyword evidence="15" id="KW-0472">Membrane</keyword>